<evidence type="ECO:0000256" key="2">
    <source>
        <dbReference type="ARBA" id="ARBA00023002"/>
    </source>
</evidence>
<accession>A0ABR4S9R9</accession>
<name>A0ABR4S9R9_9ACTN</name>
<evidence type="ECO:0000313" key="3">
    <source>
        <dbReference type="EMBL" id="KDR62399.1"/>
    </source>
</evidence>
<comment type="similarity">
    <text evidence="1">Belongs to the short-chain dehydrogenases/reductases (SDR) family.</text>
</comment>
<organism evidence="3 4">
    <name type="scientific">Streptomyces wadayamensis</name>
    <dbReference type="NCBI Taxonomy" id="141454"/>
    <lineage>
        <taxon>Bacteria</taxon>
        <taxon>Bacillati</taxon>
        <taxon>Actinomycetota</taxon>
        <taxon>Actinomycetes</taxon>
        <taxon>Kitasatosporales</taxon>
        <taxon>Streptomycetaceae</taxon>
        <taxon>Streptomyces</taxon>
    </lineage>
</organism>
<dbReference type="InterPro" id="IPR002347">
    <property type="entry name" value="SDR_fam"/>
</dbReference>
<dbReference type="InterPro" id="IPR036291">
    <property type="entry name" value="NAD(P)-bd_dom_sf"/>
</dbReference>
<keyword evidence="2" id="KW-0560">Oxidoreductase</keyword>
<dbReference type="Pfam" id="PF00106">
    <property type="entry name" value="adh_short"/>
    <property type="match status" value="1"/>
</dbReference>
<dbReference type="InterPro" id="IPR020904">
    <property type="entry name" value="Sc_DH/Rdtase_CS"/>
</dbReference>
<dbReference type="NCBIfam" id="NF038213">
    <property type="entry name" value="SDR_TniO_fam"/>
    <property type="match status" value="1"/>
</dbReference>
<comment type="caution">
    <text evidence="3">The sequence shown here is derived from an EMBL/GenBank/DDBJ whole genome shotgun (WGS) entry which is preliminary data.</text>
</comment>
<protein>
    <submittedName>
        <fullName evidence="3">Short-chain dehydrogenase</fullName>
    </submittedName>
</protein>
<dbReference type="PANTHER" id="PTHR43115">
    <property type="entry name" value="DEHYDROGENASE/REDUCTASE SDR FAMILY MEMBER 11"/>
    <property type="match status" value="1"/>
</dbReference>
<dbReference type="CDD" id="cd05233">
    <property type="entry name" value="SDR_c"/>
    <property type="match status" value="1"/>
</dbReference>
<dbReference type="Gene3D" id="3.40.50.720">
    <property type="entry name" value="NAD(P)-binding Rossmann-like Domain"/>
    <property type="match status" value="1"/>
</dbReference>
<dbReference type="PRINTS" id="PR00081">
    <property type="entry name" value="GDHRDH"/>
</dbReference>
<keyword evidence="4" id="KW-1185">Reference proteome</keyword>
<dbReference type="EMBL" id="JHDU01000017">
    <property type="protein sequence ID" value="KDR62399.1"/>
    <property type="molecule type" value="Genomic_DNA"/>
</dbReference>
<dbReference type="PANTHER" id="PTHR43115:SF4">
    <property type="entry name" value="DEHYDROGENASE_REDUCTASE SDR FAMILY MEMBER 11"/>
    <property type="match status" value="1"/>
</dbReference>
<evidence type="ECO:0000313" key="4">
    <source>
        <dbReference type="Proteomes" id="UP000027443"/>
    </source>
</evidence>
<dbReference type="RefSeq" id="WP_049978012.1">
    <property type="nucleotide sequence ID" value="NZ_JHDU01000017.1"/>
</dbReference>
<gene>
    <name evidence="3" type="ORF">DC60_02555</name>
</gene>
<proteinExistence type="inferred from homology"/>
<evidence type="ECO:0000256" key="1">
    <source>
        <dbReference type="ARBA" id="ARBA00006484"/>
    </source>
</evidence>
<dbReference type="Proteomes" id="UP000027443">
    <property type="component" value="Unassembled WGS sequence"/>
</dbReference>
<dbReference type="PROSITE" id="PS00061">
    <property type="entry name" value="ADH_SHORT"/>
    <property type="match status" value="1"/>
</dbReference>
<dbReference type="SUPFAM" id="SSF51735">
    <property type="entry name" value="NAD(P)-binding Rossmann-fold domains"/>
    <property type="match status" value="1"/>
</dbReference>
<reference evidence="3 4" key="1">
    <citation type="submission" date="2014-03" db="EMBL/GenBank/DDBJ databases">
        <title>Genome Sequence of Streptomyces wadayamensis A23 strain, an endophytic actinobacteria from Citrus reticulata.</title>
        <authorList>
            <person name="de Oliveira L.G."/>
            <person name="Tormet G.D."/>
            <person name="Marcon J."/>
            <person name="Samborsky M."/>
            <person name="Araujo W.L."/>
            <person name="de Azevedo J.L."/>
        </authorList>
    </citation>
    <scope>NUCLEOTIDE SEQUENCE [LARGE SCALE GENOMIC DNA]</scope>
    <source>
        <strain evidence="3 4">A23</strain>
    </source>
</reference>
<sequence length="253" mass="26821">MTDKRIAVVTGASSGIGRAVARRFAEDGLRVVAAGRREEALASLAREAAELPGAVLPHPGDMNGEGYAGELLDAAAGREWGAPSVFVLSAGRGLPGTVLGSDAGQWQGLIESNVTSVLHQLRACGSLFRSHAEQDGGRQVRDIVVIGSTVGRQISAANPVYGATKFAVHSLVEALRQELCAHNIRVTLVEPGFVRSGFQEAAGYDMEWFAKVAEENGPLLTPEDVAETVRFVVGQPAHVHLDDIRIRPTRQKG</sequence>